<sequence length="215" mass="21597">MKKLVSLGIVTLATLSLAACGNNNSTNKDSYSSKARSESVAKAKWESKAKKASLAKAKSESKAKAASESQAKAASESKAKADSESAAAASSSSAAAASSAAVASSQATQQSAAASSSAVAASATVASSQAAAASQVQQQTTQTQGEINRERGYDPNGNPVMPGQDHAAGTNPDGTTDSWVSGQEQWAKQNGYANQDGTPTAKGQAAIDETMQNAY</sequence>
<accession>A0ABQ5JK55</accession>
<reference evidence="3 4" key="1">
    <citation type="submission" date="2022-03" db="EMBL/GenBank/DDBJ databases">
        <title>Draft genome sequence of Furfurilactobacillus curtus JCM 31185.</title>
        <authorList>
            <person name="Suzuki S."/>
            <person name="Endo A."/>
            <person name="Kajikawa A."/>
        </authorList>
    </citation>
    <scope>NUCLEOTIDE SEQUENCE [LARGE SCALE GENOMIC DNA]</scope>
    <source>
        <strain evidence="3 4">JCM 31185</strain>
    </source>
</reference>
<evidence type="ECO:0000256" key="2">
    <source>
        <dbReference type="SAM" id="SignalP"/>
    </source>
</evidence>
<protein>
    <recommendedName>
        <fullName evidence="5">Lipoprotein</fullName>
    </recommendedName>
</protein>
<feature type="compositionally biased region" description="Low complexity" evidence="1">
    <location>
        <begin position="84"/>
        <end position="144"/>
    </location>
</feature>
<dbReference type="Proteomes" id="UP001628078">
    <property type="component" value="Unassembled WGS sequence"/>
</dbReference>
<dbReference type="RefSeq" id="WP_407881900.1">
    <property type="nucleotide sequence ID" value="NZ_BQXO01000001.1"/>
</dbReference>
<keyword evidence="2" id="KW-0732">Signal</keyword>
<feature type="signal peptide" evidence="2">
    <location>
        <begin position="1"/>
        <end position="18"/>
    </location>
</feature>
<keyword evidence="4" id="KW-1185">Reference proteome</keyword>
<feature type="chain" id="PRO_5046653672" description="Lipoprotein" evidence="2">
    <location>
        <begin position="19"/>
        <end position="215"/>
    </location>
</feature>
<dbReference type="EMBL" id="BQXO01000001">
    <property type="protein sequence ID" value="GKT04716.1"/>
    <property type="molecule type" value="Genomic_DNA"/>
</dbReference>
<feature type="region of interest" description="Disordered" evidence="1">
    <location>
        <begin position="21"/>
        <end position="215"/>
    </location>
</feature>
<feature type="compositionally biased region" description="Basic and acidic residues" evidence="1">
    <location>
        <begin position="35"/>
        <end position="49"/>
    </location>
</feature>
<dbReference type="PROSITE" id="PS51257">
    <property type="entry name" value="PROKAR_LIPOPROTEIN"/>
    <property type="match status" value="1"/>
</dbReference>
<gene>
    <name evidence="3" type="ORF">JCM31185_00050</name>
</gene>
<evidence type="ECO:0000313" key="4">
    <source>
        <dbReference type="Proteomes" id="UP001628078"/>
    </source>
</evidence>
<evidence type="ECO:0000256" key="1">
    <source>
        <dbReference type="SAM" id="MobiDB-lite"/>
    </source>
</evidence>
<organism evidence="3 4">
    <name type="scientific">Furfurilactobacillus curtus</name>
    <dbReference type="NCBI Taxonomy" id="1746200"/>
    <lineage>
        <taxon>Bacteria</taxon>
        <taxon>Bacillati</taxon>
        <taxon>Bacillota</taxon>
        <taxon>Bacilli</taxon>
        <taxon>Lactobacillales</taxon>
        <taxon>Lactobacillaceae</taxon>
        <taxon>Furfurilactobacillus</taxon>
    </lineage>
</organism>
<comment type="caution">
    <text evidence="3">The sequence shown here is derived from an EMBL/GenBank/DDBJ whole genome shotgun (WGS) entry which is preliminary data.</text>
</comment>
<feature type="compositionally biased region" description="Polar residues" evidence="1">
    <location>
        <begin position="172"/>
        <end position="198"/>
    </location>
</feature>
<evidence type="ECO:0000313" key="3">
    <source>
        <dbReference type="EMBL" id="GKT04716.1"/>
    </source>
</evidence>
<evidence type="ECO:0008006" key="5">
    <source>
        <dbReference type="Google" id="ProtNLM"/>
    </source>
</evidence>
<feature type="compositionally biased region" description="Polar residues" evidence="1">
    <location>
        <begin position="21"/>
        <end position="34"/>
    </location>
</feature>
<name>A0ABQ5JK55_9LACO</name>
<proteinExistence type="predicted"/>